<comment type="caution">
    <text evidence="1">The sequence shown here is derived from an EMBL/GenBank/DDBJ whole genome shotgun (WGS) entry which is preliminary data.</text>
</comment>
<dbReference type="Proteomes" id="UP001331761">
    <property type="component" value="Unassembled WGS sequence"/>
</dbReference>
<dbReference type="AlphaFoldDB" id="A0AAN8FJV1"/>
<keyword evidence="2" id="KW-1185">Reference proteome</keyword>
<accession>A0AAN8FJV1</accession>
<sequence length="38" mass="4255">FLSTQVVTTHMVDVVPSTERDSFWSERATVTVSKLSNV</sequence>
<evidence type="ECO:0000313" key="2">
    <source>
        <dbReference type="Proteomes" id="UP001331761"/>
    </source>
</evidence>
<dbReference type="EMBL" id="WIXE01007807">
    <property type="protein sequence ID" value="KAK5980122.1"/>
    <property type="molecule type" value="Genomic_DNA"/>
</dbReference>
<gene>
    <name evidence="1" type="ORF">GCK32_021039</name>
</gene>
<name>A0AAN8FJV1_TRICO</name>
<feature type="non-terminal residue" evidence="1">
    <location>
        <position position="1"/>
    </location>
</feature>
<organism evidence="1 2">
    <name type="scientific">Trichostrongylus colubriformis</name>
    <name type="common">Black scour worm</name>
    <dbReference type="NCBI Taxonomy" id="6319"/>
    <lineage>
        <taxon>Eukaryota</taxon>
        <taxon>Metazoa</taxon>
        <taxon>Ecdysozoa</taxon>
        <taxon>Nematoda</taxon>
        <taxon>Chromadorea</taxon>
        <taxon>Rhabditida</taxon>
        <taxon>Rhabditina</taxon>
        <taxon>Rhabditomorpha</taxon>
        <taxon>Strongyloidea</taxon>
        <taxon>Trichostrongylidae</taxon>
        <taxon>Trichostrongylus</taxon>
    </lineage>
</organism>
<protein>
    <submittedName>
        <fullName evidence="1">Uncharacterized protein</fullName>
    </submittedName>
</protein>
<reference evidence="1 2" key="1">
    <citation type="submission" date="2019-10" db="EMBL/GenBank/DDBJ databases">
        <title>Assembly and Annotation for the nematode Trichostrongylus colubriformis.</title>
        <authorList>
            <person name="Martin J."/>
        </authorList>
    </citation>
    <scope>NUCLEOTIDE SEQUENCE [LARGE SCALE GENOMIC DNA]</scope>
    <source>
        <strain evidence="1">G859</strain>
        <tissue evidence="1">Whole worm</tissue>
    </source>
</reference>
<evidence type="ECO:0000313" key="1">
    <source>
        <dbReference type="EMBL" id="KAK5980122.1"/>
    </source>
</evidence>
<proteinExistence type="predicted"/>